<dbReference type="GO" id="GO:0009037">
    <property type="term" value="F:tyrosine-based site-specific recombinase activity"/>
    <property type="evidence" value="ECO:0007669"/>
    <property type="project" value="UniProtKB-UniRule"/>
</dbReference>
<evidence type="ECO:0000259" key="10">
    <source>
        <dbReference type="PROSITE" id="PS51898"/>
    </source>
</evidence>
<dbReference type="InterPro" id="IPR002104">
    <property type="entry name" value="Integrase_catalytic"/>
</dbReference>
<feature type="active site" evidence="9">
    <location>
        <position position="243"/>
    </location>
</feature>
<dbReference type="GO" id="GO:0005737">
    <property type="term" value="C:cytoplasm"/>
    <property type="evidence" value="ECO:0007669"/>
    <property type="project" value="UniProtKB-SubCell"/>
</dbReference>
<dbReference type="RefSeq" id="WP_148783470.1">
    <property type="nucleotide sequence ID" value="NZ_VNHU01000010.1"/>
</dbReference>
<evidence type="ECO:0000259" key="11">
    <source>
        <dbReference type="PROSITE" id="PS51900"/>
    </source>
</evidence>
<feature type="domain" description="Core-binding (CB)" evidence="11">
    <location>
        <begin position="1"/>
        <end position="84"/>
    </location>
</feature>
<keyword evidence="6 9" id="KW-0238">DNA-binding</keyword>
<accession>A0A5S5BUW4</accession>
<evidence type="ECO:0000256" key="4">
    <source>
        <dbReference type="ARBA" id="ARBA00022829"/>
    </source>
</evidence>
<keyword evidence="4 9" id="KW-0159">Chromosome partition</keyword>
<evidence type="ECO:0000313" key="12">
    <source>
        <dbReference type="EMBL" id="TYP70961.1"/>
    </source>
</evidence>
<dbReference type="Proteomes" id="UP000324376">
    <property type="component" value="Unassembled WGS sequence"/>
</dbReference>
<name>A0A5S5BUW4_9FLAO</name>
<dbReference type="PANTHER" id="PTHR30349:SF77">
    <property type="entry name" value="TYROSINE RECOMBINASE XERC"/>
    <property type="match status" value="1"/>
</dbReference>
<keyword evidence="7 9" id="KW-0233">DNA recombination</keyword>
<feature type="domain" description="Tyr recombinase" evidence="10">
    <location>
        <begin position="105"/>
        <end position="288"/>
    </location>
</feature>
<dbReference type="PANTHER" id="PTHR30349">
    <property type="entry name" value="PHAGE INTEGRASE-RELATED"/>
    <property type="match status" value="1"/>
</dbReference>
<reference evidence="12 13" key="1">
    <citation type="submission" date="2019-07" db="EMBL/GenBank/DDBJ databases">
        <title>Genomic Encyclopedia of Archaeal and Bacterial Type Strains, Phase II (KMG-II): from individual species to whole genera.</title>
        <authorList>
            <person name="Goeker M."/>
        </authorList>
    </citation>
    <scope>NUCLEOTIDE SEQUENCE [LARGE SCALE GENOMIC DNA]</scope>
    <source>
        <strain evidence="12 13">DSM 17527</strain>
    </source>
</reference>
<dbReference type="Pfam" id="PF02899">
    <property type="entry name" value="Phage_int_SAM_1"/>
    <property type="match status" value="1"/>
</dbReference>
<dbReference type="InterPro" id="IPR023009">
    <property type="entry name" value="Tyrosine_recombinase_XerC/XerD"/>
</dbReference>
<dbReference type="Gene3D" id="1.10.443.10">
    <property type="entry name" value="Intergrase catalytic core"/>
    <property type="match status" value="1"/>
</dbReference>
<feature type="active site" description="O-(3'-phospho-DNA)-tyrosine intermediate" evidence="9">
    <location>
        <position position="275"/>
    </location>
</feature>
<comment type="function">
    <text evidence="9">Site-specific tyrosine recombinase, which acts by catalyzing the cutting and rejoining of the recombining DNA molecules. The XerC-XerD complex is essential to convert dimers of the bacterial chromosome into monomers to permit their segregation at cell division. It also contributes to the segregational stability of plasmids.</text>
</comment>
<evidence type="ECO:0000256" key="3">
    <source>
        <dbReference type="ARBA" id="ARBA00022618"/>
    </source>
</evidence>
<dbReference type="GO" id="GO:0051301">
    <property type="term" value="P:cell division"/>
    <property type="evidence" value="ECO:0007669"/>
    <property type="project" value="UniProtKB-KW"/>
</dbReference>
<dbReference type="EMBL" id="VNHU01000010">
    <property type="protein sequence ID" value="TYP70961.1"/>
    <property type="molecule type" value="Genomic_DNA"/>
</dbReference>
<feature type="active site" evidence="9">
    <location>
        <position position="266"/>
    </location>
</feature>
<evidence type="ECO:0000256" key="7">
    <source>
        <dbReference type="ARBA" id="ARBA00023172"/>
    </source>
</evidence>
<dbReference type="HAMAP" id="MF_01808">
    <property type="entry name" value="Recomb_XerC_XerD"/>
    <property type="match status" value="1"/>
</dbReference>
<dbReference type="GO" id="GO:0007059">
    <property type="term" value="P:chromosome segregation"/>
    <property type="evidence" value="ECO:0007669"/>
    <property type="project" value="UniProtKB-UniRule"/>
</dbReference>
<evidence type="ECO:0000256" key="2">
    <source>
        <dbReference type="ARBA" id="ARBA00022490"/>
    </source>
</evidence>
<feature type="active site" evidence="9">
    <location>
        <position position="146"/>
    </location>
</feature>
<dbReference type="InterPro" id="IPR011010">
    <property type="entry name" value="DNA_brk_join_enz"/>
</dbReference>
<evidence type="ECO:0000256" key="6">
    <source>
        <dbReference type="ARBA" id="ARBA00023125"/>
    </source>
</evidence>
<dbReference type="GO" id="GO:0003677">
    <property type="term" value="F:DNA binding"/>
    <property type="evidence" value="ECO:0007669"/>
    <property type="project" value="UniProtKB-UniRule"/>
</dbReference>
<evidence type="ECO:0000256" key="9">
    <source>
        <dbReference type="HAMAP-Rule" id="MF_01808"/>
    </source>
</evidence>
<dbReference type="PROSITE" id="PS51900">
    <property type="entry name" value="CB"/>
    <property type="match status" value="1"/>
</dbReference>
<comment type="caution">
    <text evidence="12">The sequence shown here is derived from an EMBL/GenBank/DDBJ whole genome shotgun (WGS) entry which is preliminary data.</text>
</comment>
<dbReference type="Gene3D" id="1.10.150.130">
    <property type="match status" value="1"/>
</dbReference>
<dbReference type="InterPro" id="IPR044068">
    <property type="entry name" value="CB"/>
</dbReference>
<evidence type="ECO:0000313" key="13">
    <source>
        <dbReference type="Proteomes" id="UP000324376"/>
    </source>
</evidence>
<keyword evidence="5 9" id="KW-0229">DNA integration</keyword>
<feature type="active site" evidence="9">
    <location>
        <position position="170"/>
    </location>
</feature>
<sequence length="297" mass="34179">MLISKFIEYLTFERNYSEHTVNAYRTDIMAFRDFGEVAFDEFDLVQVEYVQIRSWIVALVEEGKSNRTINRKISSLKTFYKFLLKIDEISRNPLATHRALKTTKKLQIPFSDDEVVDVLSLMGVNKDFTSVRDRLIVELFYATGIRRIELVNLKMSDVDSTAQKIKVLGKRSKERILPLLSTVCVTLNEYLELRKQIHGCENTDFLFITSKGVKIYETLVYRIINTYFSKASSKVKTSPHILRHSFATQLLSEGANLNAVKELLGHSSLAATQVYTHQNVAQLAKAYKNAHPRNKKK</sequence>
<gene>
    <name evidence="9" type="primary">xerC</name>
    <name evidence="12" type="ORF">BD809_11020</name>
</gene>
<dbReference type="InterPro" id="IPR004107">
    <property type="entry name" value="Integrase_SAM-like_N"/>
</dbReference>
<dbReference type="AlphaFoldDB" id="A0A5S5BUW4"/>
<dbReference type="SUPFAM" id="SSF56349">
    <property type="entry name" value="DNA breaking-rejoining enzymes"/>
    <property type="match status" value="1"/>
</dbReference>
<comment type="subcellular location">
    <subcellularLocation>
        <location evidence="1 9">Cytoplasm</location>
    </subcellularLocation>
</comment>
<protein>
    <recommendedName>
        <fullName evidence="9">Tyrosine recombinase XerC</fullName>
    </recommendedName>
</protein>
<dbReference type="InterPro" id="IPR010998">
    <property type="entry name" value="Integrase_recombinase_N"/>
</dbReference>
<dbReference type="PROSITE" id="PS51898">
    <property type="entry name" value="TYR_RECOMBINASE"/>
    <property type="match status" value="1"/>
</dbReference>
<keyword evidence="8 9" id="KW-0131">Cell cycle</keyword>
<dbReference type="Pfam" id="PF00589">
    <property type="entry name" value="Phage_integrase"/>
    <property type="match status" value="1"/>
</dbReference>
<proteinExistence type="inferred from homology"/>
<evidence type="ECO:0000256" key="1">
    <source>
        <dbReference type="ARBA" id="ARBA00004496"/>
    </source>
</evidence>
<dbReference type="InterPro" id="IPR050090">
    <property type="entry name" value="Tyrosine_recombinase_XerCD"/>
</dbReference>
<feature type="active site" evidence="9">
    <location>
        <position position="240"/>
    </location>
</feature>
<keyword evidence="2 9" id="KW-0963">Cytoplasm</keyword>
<dbReference type="InterPro" id="IPR013762">
    <property type="entry name" value="Integrase-like_cat_sf"/>
</dbReference>
<keyword evidence="13" id="KW-1185">Reference proteome</keyword>
<organism evidence="12 13">
    <name type="scientific">Aquimarina intermedia</name>
    <dbReference type="NCBI Taxonomy" id="350814"/>
    <lineage>
        <taxon>Bacteria</taxon>
        <taxon>Pseudomonadati</taxon>
        <taxon>Bacteroidota</taxon>
        <taxon>Flavobacteriia</taxon>
        <taxon>Flavobacteriales</taxon>
        <taxon>Flavobacteriaceae</taxon>
        <taxon>Aquimarina</taxon>
    </lineage>
</organism>
<evidence type="ECO:0000256" key="5">
    <source>
        <dbReference type="ARBA" id="ARBA00022908"/>
    </source>
</evidence>
<dbReference type="GO" id="GO:0006313">
    <property type="term" value="P:DNA transposition"/>
    <property type="evidence" value="ECO:0007669"/>
    <property type="project" value="UniProtKB-UniRule"/>
</dbReference>
<dbReference type="OrthoDB" id="9801717at2"/>
<evidence type="ECO:0000256" key="8">
    <source>
        <dbReference type="ARBA" id="ARBA00023306"/>
    </source>
</evidence>
<comment type="subunit">
    <text evidence="9">Forms a cyclic heterotetrameric complex composed of two molecules of XerC and two molecules of XerD.</text>
</comment>
<comment type="similarity">
    <text evidence="9">Belongs to the 'phage' integrase family. XerC subfamily.</text>
</comment>
<keyword evidence="3 9" id="KW-0132">Cell division</keyword>